<feature type="region of interest" description="Disordered" evidence="2">
    <location>
        <begin position="480"/>
        <end position="503"/>
    </location>
</feature>
<organism evidence="4 5">
    <name type="scientific">Xanthoceras sorbifolium</name>
    <dbReference type="NCBI Taxonomy" id="99658"/>
    <lineage>
        <taxon>Eukaryota</taxon>
        <taxon>Viridiplantae</taxon>
        <taxon>Streptophyta</taxon>
        <taxon>Embryophyta</taxon>
        <taxon>Tracheophyta</taxon>
        <taxon>Spermatophyta</taxon>
        <taxon>Magnoliopsida</taxon>
        <taxon>eudicotyledons</taxon>
        <taxon>Gunneridae</taxon>
        <taxon>Pentapetalae</taxon>
        <taxon>rosids</taxon>
        <taxon>malvids</taxon>
        <taxon>Sapindales</taxon>
        <taxon>Sapindaceae</taxon>
        <taxon>Xanthoceroideae</taxon>
        <taxon>Xanthoceras</taxon>
    </lineage>
</organism>
<dbReference type="Gene3D" id="3.40.50.12670">
    <property type="match status" value="1"/>
</dbReference>
<evidence type="ECO:0000256" key="2">
    <source>
        <dbReference type="SAM" id="MobiDB-lite"/>
    </source>
</evidence>
<dbReference type="InterPro" id="IPR029058">
    <property type="entry name" value="AB_hydrolase_fold"/>
</dbReference>
<dbReference type="Proteomes" id="UP000827721">
    <property type="component" value="Unassembled WGS sequence"/>
</dbReference>
<evidence type="ECO:0000313" key="4">
    <source>
        <dbReference type="EMBL" id="KAH7575424.1"/>
    </source>
</evidence>
<comment type="similarity">
    <text evidence="1">Belongs to the peptidase S10 family.</text>
</comment>
<evidence type="ECO:0000256" key="1">
    <source>
        <dbReference type="ARBA" id="ARBA00009431"/>
    </source>
</evidence>
<dbReference type="PANTHER" id="PTHR11802:SF335">
    <property type="entry name" value="SERINE CARBOXYPEPTIDASE-LIKE 18"/>
    <property type="match status" value="1"/>
</dbReference>
<dbReference type="InterPro" id="IPR001563">
    <property type="entry name" value="Peptidase_S10"/>
</dbReference>
<dbReference type="Pfam" id="PF00450">
    <property type="entry name" value="Peptidase_S10"/>
    <property type="match status" value="1"/>
</dbReference>
<reference evidence="4 5" key="1">
    <citation type="submission" date="2021-02" db="EMBL/GenBank/DDBJ databases">
        <title>Plant Genome Project.</title>
        <authorList>
            <person name="Zhang R.-G."/>
        </authorList>
    </citation>
    <scope>NUCLEOTIDE SEQUENCE [LARGE SCALE GENOMIC DNA]</scope>
    <source>
        <tissue evidence="4">Leaves</tissue>
    </source>
</reference>
<sequence length="649" mass="72228">MLSSCISLHLRLFLLLVFLVNAVFSGKIVRTLPGFDGQLPFKLETGYTSIGDTEFFYYFVESENNPCADPLLLYLNGGPGCSGLNGFFYQIGPLKFSVANYTGGLPTLLYEPNAWSKTANIIFLDFPIGAGFSYANTTDAWNTTDIKASAQAHSFLRNWLTDHPDFQTNQVFLGSDSYAGIYIPLIALDIIEGNAAGIEPNVNLKGLSLGCPHTDTIAETNAKIPFAHNLALISDEMYESAKESCNGTYADVDPTNGECVESLDAITECIELVSPQNILDANCALLSPNAKEVKNRRYLRGNAGNFLLQSHRVGDLYCHNFPYVLSGIWGNYKIVQEALGIRQGTIREFTRCNISLAYTVDMNSVIPQHKNLTNTGLQVLVYSGDHDMVIPHNGIERWINSLDLTVDTAWRPWFIKGQVAGYTRRYTNSGYRLTYATIKVRKRVMDALELETLYESLTLDDTDVAVGKIGLRYLQSSRGKKKNIEETEPRDQTNGRSIQRGPLNGDNCDKEVPVFKGSKSSAKGITNKSHVLMHESYALGSVTRSPLIVQKAEKVGMHETSVVLYDKNSVMLHERNKVIRLDNTFPIEGLVCSYRSFLLGFHAAGLSSFPSSVPCPAVSHDQGAGHSPQEYKREECYTMFHRWIHYYPL</sequence>
<evidence type="ECO:0008006" key="6">
    <source>
        <dbReference type="Google" id="ProtNLM"/>
    </source>
</evidence>
<evidence type="ECO:0000313" key="5">
    <source>
        <dbReference type="Proteomes" id="UP000827721"/>
    </source>
</evidence>
<keyword evidence="3" id="KW-0732">Signal</keyword>
<comment type="caution">
    <text evidence="4">The sequence shown here is derived from an EMBL/GenBank/DDBJ whole genome shotgun (WGS) entry which is preliminary data.</text>
</comment>
<accession>A0ABQ8IG49</accession>
<dbReference type="PRINTS" id="PR00724">
    <property type="entry name" value="CRBOXYPTASEC"/>
</dbReference>
<dbReference type="SUPFAM" id="SSF53474">
    <property type="entry name" value="alpha/beta-Hydrolases"/>
    <property type="match status" value="1"/>
</dbReference>
<gene>
    <name evidence="4" type="ORF">JRO89_XS02G0106800</name>
</gene>
<keyword evidence="5" id="KW-1185">Reference proteome</keyword>
<evidence type="ECO:0000256" key="3">
    <source>
        <dbReference type="SAM" id="SignalP"/>
    </source>
</evidence>
<protein>
    <recommendedName>
        <fullName evidence="6">Serine carboxypeptidase-like 18</fullName>
    </recommendedName>
</protein>
<feature type="signal peptide" evidence="3">
    <location>
        <begin position="1"/>
        <end position="25"/>
    </location>
</feature>
<dbReference type="EMBL" id="JAFEMO010000002">
    <property type="protein sequence ID" value="KAH7575424.1"/>
    <property type="molecule type" value="Genomic_DNA"/>
</dbReference>
<dbReference type="Gene3D" id="3.40.50.1820">
    <property type="entry name" value="alpha/beta hydrolase"/>
    <property type="match status" value="1"/>
</dbReference>
<feature type="chain" id="PRO_5046693378" description="Serine carboxypeptidase-like 18" evidence="3">
    <location>
        <begin position="26"/>
        <end position="649"/>
    </location>
</feature>
<dbReference type="PANTHER" id="PTHR11802">
    <property type="entry name" value="SERINE PROTEASE FAMILY S10 SERINE CARBOXYPEPTIDASE"/>
    <property type="match status" value="1"/>
</dbReference>
<name>A0ABQ8IG49_9ROSI</name>
<proteinExistence type="inferred from homology"/>
<feature type="compositionally biased region" description="Basic and acidic residues" evidence="2">
    <location>
        <begin position="482"/>
        <end position="493"/>
    </location>
</feature>